<evidence type="ECO:0000313" key="6">
    <source>
        <dbReference type="EMBL" id="CAB3631204.1"/>
    </source>
</evidence>
<evidence type="ECO:0000256" key="1">
    <source>
        <dbReference type="ARBA" id="ARBA00004613"/>
    </source>
</evidence>
<dbReference type="NCBIfam" id="TIGR01901">
    <property type="entry name" value="adhes_NPXG"/>
    <property type="match status" value="1"/>
</dbReference>
<evidence type="ECO:0000313" key="7">
    <source>
        <dbReference type="Proteomes" id="UP000494108"/>
    </source>
</evidence>
<dbReference type="InterPro" id="IPR050909">
    <property type="entry name" value="Bact_Autotransporter_VF"/>
</dbReference>
<dbReference type="InterPro" id="IPR021026">
    <property type="entry name" value="Filamn_hemagglutn_DUF3739"/>
</dbReference>
<dbReference type="Pfam" id="PF05860">
    <property type="entry name" value="TPS"/>
    <property type="match status" value="1"/>
</dbReference>
<dbReference type="PANTHER" id="PTHR12338:SF8">
    <property type="entry name" value="HEME_HEMOPEXIN-BINDING PROTEIN"/>
    <property type="match status" value="1"/>
</dbReference>
<feature type="region of interest" description="Disordered" evidence="4">
    <location>
        <begin position="4187"/>
        <end position="4241"/>
    </location>
</feature>
<proteinExistence type="predicted"/>
<comment type="subcellular location">
    <subcellularLocation>
        <location evidence="1">Secreted</location>
    </subcellularLocation>
</comment>
<evidence type="ECO:0000256" key="4">
    <source>
        <dbReference type="SAM" id="MobiDB-lite"/>
    </source>
</evidence>
<dbReference type="Proteomes" id="UP000494108">
    <property type="component" value="Unassembled WGS sequence"/>
</dbReference>
<sequence>MTLRSRKFPMTRSATAGLRGARLKPLPSALAVLLVAGGAVAPASAQQAFSSGWFAAKNAAQAQTAATGRLPNGAPVTSLTGARQAQAARDQLQRSVANMGRTAASVVAQQAAQRAARDAALASGGSVPEGLAEGGLKVDVNPLTAGWINAKAPTVANGNGRTQVSIEQTGSRAILNWETFNVGKGTTVEFRQDPAWAVLNRVNDPQARPSVIQGQIKAAGSVMVVNRNGVVFDGTSQVNVRNLVAAAANISDAQFQNGGLYGPDDKTPTFADALGKVELRPGAVIETNRPATVTQSGGYVLLLGREVDNAGTIATPRGQAALAAGDSFVIKRGQGTDGNVASTTRGNEIVPAGSGVAVNRGLILSPLGDITLAARTVEQAGVLASTTSVDARGTIHLNGVGADASVTLRPDAITAILVDAENATALDGQRDNLMPASASATGTLAQADRNRRDLSLVQVDSAGAVDFQGGSLTLATGGQVAVKAGTRALVREGAQIDVGGAIGVAVSMESNNLKINLQGNEQRDSPINRDDARLNNSDVWLDRRALIRLANGAGGYDGERWYSGGGLLEVGGYLGTLGVPASHWLAQGGEVRFEGNEVVTQAGSTINLSGGTLDVAAGTVQQTWLRGQDGRLYTADRAPADLLYTGLYRGYEQTSARWGDKATRRFYNALLAPRTRYEDGYTVGRDAGALVISTRSAVLEGDLVSDTYQGVRQDRAPQAGLDGYSQSQLAVARRGGLVVGNDLRYYDPVTRLVHYQLGATTDTVSDVTLGTGRDRLADGWDLGTALPQDNQGKLFLDVDRLNAFSLGRVRIAAGRTITVDAALRGADGGEITLYAPEVDIKADLVSRGGLIQAGNVLLQPSLAAARIEETAQAPAAKQVARLHVASGVMLDARGVWANLRRDAEGLAGLPVRDGGRVALRGTGDVSVDAGSVVDVSAGASVLADGKLLGGKGGSATLAAYVQSQVPSSGGTLAFDGEVRGYGVTGGGTLLVASGGNIVLGGAADAQDPAALRLDPSLFRTGFAKYEVNGRGGLVVADGAQIDVVMPVLRLESSTAQAPGSGAQPSDVLTLWMPPAYMENPVRGQLTQRGGADLALYSDRAAEGGPIVVGEGARVRVDPGHSIYLRGADQLTVLGRLEAPGGLISIQEPRLGEQPYAPKANPRSVWIGEHAVLDTAGRSHVAVDAKGQRYGVVQAGGTIEIGGKLDWETDTDITSRPIDRHVILRPGAVLDASGTQAVLDLPGRGATVVGSDGGTIVLSSANSLHLDGMLRAAAGSPQAAGGTLGVSLGGAFYQRNLSPEQAVQVERLLVLAQQQGDGELAAALLPGQASPELTYGKARLGVDRIQAGGFDNLAVNANVRTEGSVALALRRSLRFSGALSLVEGSADASVVSLSAPYVLLNQARYKPLDGADFFLQLVPSPLPYYHSGHQLEVSAKLMDVRGSRDLIGFDDVRFDVQGDLRLGSSGFATRGMGTKLAAPSRMTLTSAQVYATTGAGATLAVGEYIAKGPQGDIYSYNPDGVLTLRRAAGELPAMPYSAFSGISLMAPLIEQGGVLRAPLGSITFESNSAAPSTVRFLPGSVTSISGGGLLMPYGGTVDGVKYRYAGQDVQLEATGSDGVLARKINIQGKVIDVAEGAVLDLSGGGELTGGGFVRGRGGSVDVLRYAMADANPGFAFSRSGNAVYALVPGFSGMQAPIAAEAGAGNPAVGRQITIDAGVPGLAAGTYTLLPSTYALLPGAFRVELGAQGVADVAVAARTRGGSWVGSGRLGSTLTGQQAALSTRLLITPADVVRRHAQYNETSYNAFVLADAARKGTLRGMLTSDARALQLSLAQGAGMAQEAALSFKGMARFDAPQDQGASPGRLIVTGPAAGLEILAPGQTPSLAPQAAAIHAADLNAFAPGAMFLGGLAGAGGNYEQGARSIGGDAQQLLVRSGATLLAPEIFLYANQGGRGIVVEQGATLSTIGRGAVAQDARSGRYYTTISGAVLAVSNGLVNLLPPTNGGTSVDVGGCVTQCANTTLLVSEGSIGAATSGAFTWRDTVQYGTRNLALSVSAVNLGSAEALASAAAAGHLPPGLALNQGVLANLLQGNTALNAPALESLILNAGESVNVYGSVSLDARGAGGRSLQRLVLGAPAMYGYGAAGDTATIAASEFVWAGSLAADRSGASGVGDAKPQAPGGAILDALGNGRLNLIADVVRLEASPYLLSNGLAPAERLALGFSSVSIDAAQMVSGRAKGSLSVYQGQEGYTPETGWRYRGGDLLIRTPMLTGEAGSAMSIKAGGALSVAGMGTAPAARNALGASLTLAGRSVALDTTVALPSGKLSIQADGDIMLGANSRIDLAGREVRVLDALRYSWGGDVELQSSAGNITQARGAVIDVSARNNRAGRIQAVALGAQAGRVDLGGAFLGTASGMFDAGGTMVAYDGAEAVVRAQTLADFAGLNARLTEGGVFGARRFQIKQGDLAVGDELRARHVELVLDGGSLTVNGRIDASGPQVGSIRLAAMRDLVVNGVLDAHGTGVRVDSYGKIIDSVNRAIVDLTSREGTLMLGAGAQVDLRAGTAAALYDGVARGTLDLNARRLGGGVEQGAIAGSGDGASDVAVTVAGNPAILGAKTVAVNAFRRYNDAPLAAMPDVTGNRPQEISQAYLDGIDVQSQAFMNAALANAALRARLAGLGGYNLRPGVEVVSATPDGDLSVVGDIDLSNYRYGPNVDRITAARRGYGEPGVLVLRAGGNLNIYGSINDGFAPPPESPDDAGWQLVQARYGSLAVTPYGGDIVVPIDGVKLEAGTSFPAGRALNYDLPAKPATLPSGTVLPVTMTLSAELSLPTGLVLTGDVTAADGSVLRAGTVLANDVKLAPGARLGAGFILRTAASVQAFTWPKGVALPTELEASGRIVLAQGSLIPGQTKVVLLDGKPVDLRPKDANGKQGRNWALAPMLGPGATAWSLTAVAGADLESADVRARNVLGKGDLVLADTHYGQSARATETSKTIFVGVMVLTQAGADELFGDPLLVGKPIKELAEEWGFDWEQMCGWGDYCKPAPRTVSESGSMNWWGDTSWVGKPVEELAVVIGLTPDEFCADASNCSGGGTSETIVTREFKYGFGTPAFSVLRTGAGDLSLLAGRDVGMTSLYGVYTAGVSTSLGAADARFNLPRGSDGKNGPLGLVQLDGKYDAAMAAYQAWYPDQGGNLTVVAGRDVYGDALGSNADSGVSMDGTTTRARYATTSTGNWLWRQGSIGTPDVADIAPSWWINFGAYAAEGAANGGNKQPVLVGFTGFGALGGGNVSIAAGRDAGLRDARGDAARFTGGVDPRSQGLTAVVGSTGRVVDGNLLLTGGGDLDVRIGGSLNPSLRASQLDAMGSYSGGSDHLDLNGVLANLRGKLTVTAGQMGGMALSYGDGAGLRATDPYALAGARPMGGPRLVLGDAVASVDTRADLVLGGVSDPGRVRQVNSSPYQRIGTGLAATGGGEGWFTLWTPSTAINLFSAGGNLTPMTVASSRYSGDELRPDLTSIDSTGRSYYLYPSILRAVAANGNIVLARNDADIANPVLLLAPSPGGQLEMLAGQSILANEAHAVSMSGADAPLPTPLRPAFSAFDTGPNFNFLLTNTSVEGTLQASAWDSKPLFAFGPGTPLDRALHGQEDASIARFYAATGDIVGLKSGAVVDMRQTGLGGARRSINTWYEAAVPVSVRAGRDILRLDVMALHNQARDFSLIEAGRDIVYANAQVAGPGTLLMQAARQLRQDDAASVRSLGAIVRGDTRLGADLAVLAGVGAAGPDYAGFLSRYLDGTRGLSAGDALGANPDKVAQVYGGELTLRGWLQAGYGYTGDDAGAAAELVRQQALRDADPGKARRDLTQDFEQDSGRYLVNWLRNHHGYAGGEDSAAAAFAALAPSERGIYARQLFFAELKEGGREYNDEGGQRFGSYLRGRRAIAALFPDTDAAGAPLRYEGSFTMYGGAGLRSNFGGNIQLLTPGGQQVLGVEGVAPPASAGVVTQGQGDIQLYAQGSVLLGQSRIMTTFGGHIQAWSAQGDINAGRGAKTTVLYTPPRRVYDAYGNVTLAPTVPSTGAGIGTLAPIPEVPAGDVDLIAPLGTIDAGEAGIRVSGNVNVAALHVVNAANIQVQGESKGIPVTVSVNTNALASASAAATTASAAAQDVMQRERSAARQNQPSVISVQILGFGTEPLPADSGGGAPPAKPPAPSASYDPGSAVRVLGLGELPPQARQQLTEREQGNLGQL</sequence>
<dbReference type="EMBL" id="CADIJX010000001">
    <property type="protein sequence ID" value="CAB3631204.1"/>
    <property type="molecule type" value="Genomic_DNA"/>
</dbReference>
<evidence type="ECO:0000259" key="5">
    <source>
        <dbReference type="SMART" id="SM00912"/>
    </source>
</evidence>
<name>A0A6S6YSA7_9BURK</name>
<reference evidence="6 7" key="1">
    <citation type="submission" date="2020-04" db="EMBL/GenBank/DDBJ databases">
        <authorList>
            <person name="De Canck E."/>
        </authorList>
    </citation>
    <scope>NUCLEOTIDE SEQUENCE [LARGE SCALE GENOMIC DNA]</scope>
    <source>
        <strain evidence="6 7">LMG 3431</strain>
    </source>
</reference>
<dbReference type="SUPFAM" id="SSF51126">
    <property type="entry name" value="Pectin lyase-like"/>
    <property type="match status" value="1"/>
</dbReference>
<dbReference type="InterPro" id="IPR011050">
    <property type="entry name" value="Pectin_lyase_fold/virulence"/>
</dbReference>
<evidence type="ECO:0000256" key="3">
    <source>
        <dbReference type="ARBA" id="ARBA00022729"/>
    </source>
</evidence>
<organism evidence="6 7">
    <name type="scientific">Achromobacter pestifer</name>
    <dbReference type="NCBI Taxonomy" id="1353889"/>
    <lineage>
        <taxon>Bacteria</taxon>
        <taxon>Pseudomonadati</taxon>
        <taxon>Pseudomonadota</taxon>
        <taxon>Betaproteobacteria</taxon>
        <taxon>Burkholderiales</taxon>
        <taxon>Alcaligenaceae</taxon>
        <taxon>Achromobacter</taxon>
    </lineage>
</organism>
<dbReference type="PANTHER" id="PTHR12338">
    <property type="entry name" value="AUTOTRANSPORTER"/>
    <property type="match status" value="1"/>
</dbReference>
<dbReference type="SMART" id="SM00912">
    <property type="entry name" value="Haemagg_act"/>
    <property type="match status" value="1"/>
</dbReference>
<dbReference type="RefSeq" id="WP_175173536.1">
    <property type="nucleotide sequence ID" value="NZ_CADIJX010000001.1"/>
</dbReference>
<keyword evidence="3" id="KW-0732">Signal</keyword>
<dbReference type="InterPro" id="IPR008638">
    <property type="entry name" value="FhaB/CdiA-like_TPS"/>
</dbReference>
<dbReference type="GO" id="GO:0005576">
    <property type="term" value="C:extracellular region"/>
    <property type="evidence" value="ECO:0007669"/>
    <property type="project" value="UniProtKB-SubCell"/>
</dbReference>
<dbReference type="InterPro" id="IPR012334">
    <property type="entry name" value="Pectin_lyas_fold"/>
</dbReference>
<protein>
    <recommendedName>
        <fullName evidence="5">Filamentous haemagglutinin FhaB/tRNA nuclease CdiA-like TPS domain-containing protein</fullName>
    </recommendedName>
</protein>
<keyword evidence="2" id="KW-0964">Secreted</keyword>
<feature type="domain" description="Filamentous haemagglutinin FhaB/tRNA nuclease CdiA-like TPS" evidence="5">
    <location>
        <begin position="138"/>
        <end position="254"/>
    </location>
</feature>
<dbReference type="Pfam" id="PF12545">
    <property type="entry name" value="DUF3739"/>
    <property type="match status" value="1"/>
</dbReference>
<evidence type="ECO:0000256" key="2">
    <source>
        <dbReference type="ARBA" id="ARBA00022525"/>
    </source>
</evidence>
<gene>
    <name evidence="6" type="ORF">LMG3431_01269</name>
</gene>
<keyword evidence="7" id="KW-1185">Reference proteome</keyword>
<dbReference type="Gene3D" id="2.160.20.10">
    <property type="entry name" value="Single-stranded right-handed beta-helix, Pectin lyase-like"/>
    <property type="match status" value="1"/>
</dbReference>
<accession>A0A6S6YSA7</accession>